<dbReference type="AlphaFoldDB" id="A0A974DH52"/>
<evidence type="ECO:0000313" key="3">
    <source>
        <dbReference type="Proteomes" id="UP000694892"/>
    </source>
</evidence>
<feature type="compositionally biased region" description="Basic and acidic residues" evidence="1">
    <location>
        <begin position="205"/>
        <end position="220"/>
    </location>
</feature>
<sequence>MTFAYTDADITRITGLIGQSDNFLNQPDITTDFKELEKMKWKQIAYELHAETLGEYVKIKRIPHGLRSNLRPTMFSKNEQFCQKWEAILNKCSIDLMVAIIEETQRITQSVAKCCREGKSKMTAHLQDFRMEVQARKRHKFQRDATDYEEGTRNDYGSNMRRYPQGPRNKPMEPRKPRASSAASDSQDISLSFLGDTSEGAANITKDKQPREYKRCRMRY</sequence>
<gene>
    <name evidence="2" type="ORF">XELAEV_18014976mg</name>
</gene>
<dbReference type="EMBL" id="CM004469">
    <property type="protein sequence ID" value="OCT91919.1"/>
    <property type="molecule type" value="Genomic_DNA"/>
</dbReference>
<organism evidence="2 3">
    <name type="scientific">Xenopus laevis</name>
    <name type="common">African clawed frog</name>
    <dbReference type="NCBI Taxonomy" id="8355"/>
    <lineage>
        <taxon>Eukaryota</taxon>
        <taxon>Metazoa</taxon>
        <taxon>Chordata</taxon>
        <taxon>Craniata</taxon>
        <taxon>Vertebrata</taxon>
        <taxon>Euteleostomi</taxon>
        <taxon>Amphibia</taxon>
        <taxon>Batrachia</taxon>
        <taxon>Anura</taxon>
        <taxon>Pipoidea</taxon>
        <taxon>Pipidae</taxon>
        <taxon>Xenopodinae</taxon>
        <taxon>Xenopus</taxon>
        <taxon>Xenopus</taxon>
    </lineage>
</organism>
<proteinExistence type="predicted"/>
<feature type="region of interest" description="Disordered" evidence="1">
    <location>
        <begin position="135"/>
        <end position="220"/>
    </location>
</feature>
<evidence type="ECO:0000313" key="2">
    <source>
        <dbReference type="EMBL" id="OCT91919.1"/>
    </source>
</evidence>
<feature type="compositionally biased region" description="Low complexity" evidence="1">
    <location>
        <begin position="179"/>
        <end position="192"/>
    </location>
</feature>
<dbReference type="Proteomes" id="UP000694892">
    <property type="component" value="Chromosome 2S"/>
</dbReference>
<accession>A0A974DH52</accession>
<evidence type="ECO:0000256" key="1">
    <source>
        <dbReference type="SAM" id="MobiDB-lite"/>
    </source>
</evidence>
<reference evidence="3" key="1">
    <citation type="journal article" date="2016" name="Nature">
        <title>Genome evolution in the allotetraploid frog Xenopus laevis.</title>
        <authorList>
            <person name="Session A.M."/>
            <person name="Uno Y."/>
            <person name="Kwon T."/>
            <person name="Chapman J.A."/>
            <person name="Toyoda A."/>
            <person name="Takahashi S."/>
            <person name="Fukui A."/>
            <person name="Hikosaka A."/>
            <person name="Suzuki A."/>
            <person name="Kondo M."/>
            <person name="van Heeringen S.J."/>
            <person name="Quigley I."/>
            <person name="Heinz S."/>
            <person name="Ogino H."/>
            <person name="Ochi H."/>
            <person name="Hellsten U."/>
            <person name="Lyons J.B."/>
            <person name="Simakov O."/>
            <person name="Putnam N."/>
            <person name="Stites J."/>
            <person name="Kuroki Y."/>
            <person name="Tanaka T."/>
            <person name="Michiue T."/>
            <person name="Watanabe M."/>
            <person name="Bogdanovic O."/>
            <person name="Lister R."/>
            <person name="Georgiou G."/>
            <person name="Paranjpe S.S."/>
            <person name="van Kruijsbergen I."/>
            <person name="Shu S."/>
            <person name="Carlson J."/>
            <person name="Kinoshita T."/>
            <person name="Ohta Y."/>
            <person name="Mawaribuchi S."/>
            <person name="Jenkins J."/>
            <person name="Grimwood J."/>
            <person name="Schmutz J."/>
            <person name="Mitros T."/>
            <person name="Mozaffari S.V."/>
            <person name="Suzuki Y."/>
            <person name="Haramoto Y."/>
            <person name="Yamamoto T.S."/>
            <person name="Takagi C."/>
            <person name="Heald R."/>
            <person name="Miller K."/>
            <person name="Haudenschild C."/>
            <person name="Kitzman J."/>
            <person name="Nakayama T."/>
            <person name="Izutsu Y."/>
            <person name="Robert J."/>
            <person name="Fortriede J."/>
            <person name="Burns K."/>
            <person name="Lotay V."/>
            <person name="Karimi K."/>
            <person name="Yasuoka Y."/>
            <person name="Dichmann D.S."/>
            <person name="Flajnik M.F."/>
            <person name="Houston D.W."/>
            <person name="Shendure J."/>
            <person name="DuPasquier L."/>
            <person name="Vize P.D."/>
            <person name="Zorn A.M."/>
            <person name="Ito M."/>
            <person name="Marcotte E.M."/>
            <person name="Wallingford J.B."/>
            <person name="Ito Y."/>
            <person name="Asashima M."/>
            <person name="Ueno N."/>
            <person name="Matsuda Y."/>
            <person name="Veenstra G.J."/>
            <person name="Fujiyama A."/>
            <person name="Harland R.M."/>
            <person name="Taira M."/>
            <person name="Rokhsar D.S."/>
        </authorList>
    </citation>
    <scope>NUCLEOTIDE SEQUENCE [LARGE SCALE GENOMIC DNA]</scope>
    <source>
        <strain evidence="3">J</strain>
    </source>
</reference>
<feature type="compositionally biased region" description="Basic and acidic residues" evidence="1">
    <location>
        <begin position="142"/>
        <end position="153"/>
    </location>
</feature>
<name>A0A974DH52_XENLA</name>
<protein>
    <submittedName>
        <fullName evidence="2">Uncharacterized protein</fullName>
    </submittedName>
</protein>